<reference evidence="2 3" key="1">
    <citation type="submission" date="2016-11" db="EMBL/GenBank/DDBJ databases">
        <authorList>
            <person name="Jaros S."/>
            <person name="Januszkiewicz K."/>
            <person name="Wedrychowicz H."/>
        </authorList>
    </citation>
    <scope>NUCLEOTIDE SEQUENCE [LARGE SCALE GENOMIC DNA]</scope>
    <source>
        <strain evidence="2 3">DSM 27406</strain>
    </source>
</reference>
<organism evidence="2 3">
    <name type="scientific">Chitinophaga jiangningensis</name>
    <dbReference type="NCBI Taxonomy" id="1419482"/>
    <lineage>
        <taxon>Bacteria</taxon>
        <taxon>Pseudomonadati</taxon>
        <taxon>Bacteroidota</taxon>
        <taxon>Chitinophagia</taxon>
        <taxon>Chitinophagales</taxon>
        <taxon>Chitinophagaceae</taxon>
        <taxon>Chitinophaga</taxon>
    </lineage>
</organism>
<name>A0A1M7C869_9BACT</name>
<dbReference type="InterPro" id="IPR010870">
    <property type="entry name" value="Porin_O/P"/>
</dbReference>
<dbReference type="AlphaFoldDB" id="A0A1M7C869"/>
<evidence type="ECO:0000313" key="3">
    <source>
        <dbReference type="Proteomes" id="UP000184420"/>
    </source>
</evidence>
<evidence type="ECO:0000256" key="1">
    <source>
        <dbReference type="SAM" id="SignalP"/>
    </source>
</evidence>
<gene>
    <name evidence="2" type="ORF">SAMN05444266_104229</name>
</gene>
<protein>
    <submittedName>
        <fullName evidence="2">Phosphate-selective porin O and P</fullName>
    </submittedName>
</protein>
<keyword evidence="3" id="KW-1185">Reference proteome</keyword>
<dbReference type="Pfam" id="PF07396">
    <property type="entry name" value="Porin_O_P"/>
    <property type="match status" value="1"/>
</dbReference>
<dbReference type="EMBL" id="FRBL01000004">
    <property type="protein sequence ID" value="SHL63367.1"/>
    <property type="molecule type" value="Genomic_DNA"/>
</dbReference>
<feature type="signal peptide" evidence="1">
    <location>
        <begin position="1"/>
        <end position="20"/>
    </location>
</feature>
<proteinExistence type="predicted"/>
<keyword evidence="1" id="KW-0732">Signal</keyword>
<feature type="chain" id="PRO_5012409933" evidence="1">
    <location>
        <begin position="21"/>
        <end position="388"/>
    </location>
</feature>
<dbReference type="STRING" id="1419482.SAMN05444266_104229"/>
<dbReference type="Proteomes" id="UP000184420">
    <property type="component" value="Unassembled WGS sequence"/>
</dbReference>
<dbReference type="RefSeq" id="WP_073080857.1">
    <property type="nucleotide sequence ID" value="NZ_FRBL01000004.1"/>
</dbReference>
<accession>A0A1M7C869</accession>
<evidence type="ECO:0000313" key="2">
    <source>
        <dbReference type="EMBL" id="SHL63367.1"/>
    </source>
</evidence>
<dbReference type="OrthoDB" id="846879at2"/>
<sequence length="388" mass="45307">MYTRNWLLYVLLLVSFTAAAQQQEAQDTIYKPLINPSKVSLLQNMDLIANMRFAERNQFVNGTYTGSKFVNEQFRLEIRGKVTDKLYFRFRDRYTRDPITQSIDNISRSTDLAYLRFDPNEHWKIYAGKLCADWGGYEFDANPIDIYEYSDIIEYADNFLTGVGFGWLPNKNQEFTVQLLNSRTKSFYELYDTIPGIDEAKFPFAAVANWRGSFFGGKFQTIWSYSIFKEATQQYMNYFAFGNQLQLKGFRLQYDFKLSLENLDRKMIVTDMVRSQLHSTAQQVRYMSHWVSADIQLSKIVHFAFQGMVDFAFWDGNPDPNAPSKLRTAWGYIPGIEVYPLKDVNLRIFCNMIGRIYRHSDYAKSAFGLTNNDNYRFSIGFVTPLVVL</sequence>